<keyword evidence="2" id="KW-1133">Transmembrane helix</keyword>
<evidence type="ECO:0000256" key="1">
    <source>
        <dbReference type="SAM" id="MobiDB-lite"/>
    </source>
</evidence>
<dbReference type="Proteomes" id="UP000515146">
    <property type="component" value="Unplaced"/>
</dbReference>
<dbReference type="KEGG" id="dpte:113789767"/>
<dbReference type="GeneID" id="113789767"/>
<feature type="transmembrane region" description="Helical" evidence="2">
    <location>
        <begin position="247"/>
        <end position="268"/>
    </location>
</feature>
<dbReference type="OMA" id="HERHHTN"/>
<dbReference type="InParanoid" id="A0A6P6XQT0"/>
<feature type="compositionally biased region" description="Low complexity" evidence="1">
    <location>
        <begin position="172"/>
        <end position="182"/>
    </location>
</feature>
<accession>A0A6P6XQT0</accession>
<keyword evidence="2" id="KW-0472">Membrane</keyword>
<dbReference type="GO" id="GO:0016301">
    <property type="term" value="F:kinase activity"/>
    <property type="evidence" value="ECO:0007669"/>
    <property type="project" value="UniProtKB-KW"/>
</dbReference>
<evidence type="ECO:0000313" key="4">
    <source>
        <dbReference type="RefSeq" id="XP_027195148.1"/>
    </source>
</evidence>
<protein>
    <submittedName>
        <fullName evidence="4">Probable serine/threonine-protein kinase DDB_G0280133</fullName>
    </submittedName>
</protein>
<gene>
    <name evidence="4" type="primary">LOC113789767</name>
</gene>
<organism evidence="3 4">
    <name type="scientific">Dermatophagoides pteronyssinus</name>
    <name type="common">European house dust mite</name>
    <dbReference type="NCBI Taxonomy" id="6956"/>
    <lineage>
        <taxon>Eukaryota</taxon>
        <taxon>Metazoa</taxon>
        <taxon>Ecdysozoa</taxon>
        <taxon>Arthropoda</taxon>
        <taxon>Chelicerata</taxon>
        <taxon>Arachnida</taxon>
        <taxon>Acari</taxon>
        <taxon>Acariformes</taxon>
        <taxon>Sarcoptiformes</taxon>
        <taxon>Astigmata</taxon>
        <taxon>Psoroptidia</taxon>
        <taxon>Analgoidea</taxon>
        <taxon>Pyroglyphidae</taxon>
        <taxon>Dermatophagoidinae</taxon>
        <taxon>Dermatophagoides</taxon>
    </lineage>
</organism>
<sequence length="302" mass="36407">MRRMFLFDVNQPKTTTTTITETRNNHYHNYNRKLLSIINKMFGSSKSNKFFFESHDDDDHGNLDDNLIDRILYQSQHSSRQHYQQDPSLSSDEDYNINNIKWLYTKRYPQYSATLNQQNEIEHHNHYQTQHQNIHHNFDDITNNVIFQSDHNHNPLNHHNHHHHHHQHHQQQQHSQQQQQHQQQHERHHTNNPQNVLQQQSHQQSSSTTLNNHQSEISTQNLNTLIYDNDLLTEREREYYKDYDPMVGYRIALSLGIIILIFIIFVLYKTHCQNKKNRRLLMNAQQNIQMSNLRTSTTTNDL</sequence>
<feature type="region of interest" description="Disordered" evidence="1">
    <location>
        <begin position="148"/>
        <end position="216"/>
    </location>
</feature>
<dbReference type="AlphaFoldDB" id="A0A6P6XQT0"/>
<evidence type="ECO:0000313" key="3">
    <source>
        <dbReference type="Proteomes" id="UP000515146"/>
    </source>
</evidence>
<name>A0A6P6XQT0_DERPT</name>
<keyword evidence="4" id="KW-0808">Transferase</keyword>
<keyword evidence="3" id="KW-1185">Reference proteome</keyword>
<dbReference type="OrthoDB" id="6505468at2759"/>
<keyword evidence="4" id="KW-0418">Kinase</keyword>
<feature type="compositionally biased region" description="Basic residues" evidence="1">
    <location>
        <begin position="156"/>
        <end position="171"/>
    </location>
</feature>
<evidence type="ECO:0000256" key="2">
    <source>
        <dbReference type="SAM" id="Phobius"/>
    </source>
</evidence>
<feature type="compositionally biased region" description="Low complexity" evidence="1">
    <location>
        <begin position="198"/>
        <end position="207"/>
    </location>
</feature>
<proteinExistence type="predicted"/>
<dbReference type="RefSeq" id="XP_027195148.1">
    <property type="nucleotide sequence ID" value="XM_027339347.1"/>
</dbReference>
<reference evidence="4" key="1">
    <citation type="submission" date="2025-08" db="UniProtKB">
        <authorList>
            <consortium name="RefSeq"/>
        </authorList>
    </citation>
    <scope>IDENTIFICATION</scope>
    <source>
        <strain evidence="4">Airmid</strain>
    </source>
</reference>
<keyword evidence="2" id="KW-0812">Transmembrane</keyword>